<protein>
    <submittedName>
        <fullName evidence="2">Uncharacterized protein</fullName>
    </submittedName>
</protein>
<reference evidence="2 3" key="1">
    <citation type="submission" date="2016-07" db="EMBL/GenBank/DDBJ databases">
        <title>Draft genome of the white-rot fungus Obba rivulosa 3A-2.</title>
        <authorList>
            <consortium name="DOE Joint Genome Institute"/>
            <person name="Miettinen O."/>
            <person name="Riley R."/>
            <person name="Acob R."/>
            <person name="Barry K."/>
            <person name="Cullen D."/>
            <person name="De Vries R."/>
            <person name="Hainaut M."/>
            <person name="Hatakka A."/>
            <person name="Henrissat B."/>
            <person name="Hilden K."/>
            <person name="Kuo R."/>
            <person name="Labutti K."/>
            <person name="Lipzen A."/>
            <person name="Makela M.R."/>
            <person name="Sandor L."/>
            <person name="Spatafora J.W."/>
            <person name="Grigoriev I.V."/>
            <person name="Hibbett D.S."/>
        </authorList>
    </citation>
    <scope>NUCLEOTIDE SEQUENCE [LARGE SCALE GENOMIC DNA]</scope>
    <source>
        <strain evidence="2 3">3A-2</strain>
    </source>
</reference>
<feature type="transmembrane region" description="Helical" evidence="1">
    <location>
        <begin position="66"/>
        <end position="84"/>
    </location>
</feature>
<keyword evidence="3" id="KW-1185">Reference proteome</keyword>
<dbReference type="AlphaFoldDB" id="A0A8E2AY60"/>
<evidence type="ECO:0000313" key="2">
    <source>
        <dbReference type="EMBL" id="OCH90410.1"/>
    </source>
</evidence>
<organism evidence="2 3">
    <name type="scientific">Obba rivulosa</name>
    <dbReference type="NCBI Taxonomy" id="1052685"/>
    <lineage>
        <taxon>Eukaryota</taxon>
        <taxon>Fungi</taxon>
        <taxon>Dikarya</taxon>
        <taxon>Basidiomycota</taxon>
        <taxon>Agaricomycotina</taxon>
        <taxon>Agaricomycetes</taxon>
        <taxon>Polyporales</taxon>
        <taxon>Gelatoporiaceae</taxon>
        <taxon>Obba</taxon>
    </lineage>
</organism>
<proteinExistence type="predicted"/>
<keyword evidence="1" id="KW-0472">Membrane</keyword>
<keyword evidence="1" id="KW-1133">Transmembrane helix</keyword>
<name>A0A8E2AY60_9APHY</name>
<sequence length="147" mass="16477">MIICDIITLSVTLRNTYLLTRIATGSSQVRSSFASLLAKSGALYFGALLILNCIHIALWITDKFPYFADFSLPLTSIIISRFILHLRAVYISTSRLYHPSTRSQPSFLSTQVHFPTIEPTGPRTDSTIFGHEEMELHGEHYGRSITA</sequence>
<dbReference type="OrthoDB" id="2804213at2759"/>
<evidence type="ECO:0000313" key="3">
    <source>
        <dbReference type="Proteomes" id="UP000250043"/>
    </source>
</evidence>
<dbReference type="EMBL" id="KV722405">
    <property type="protein sequence ID" value="OCH90410.1"/>
    <property type="molecule type" value="Genomic_DNA"/>
</dbReference>
<keyword evidence="1" id="KW-0812">Transmembrane</keyword>
<feature type="transmembrane region" description="Helical" evidence="1">
    <location>
        <begin position="41"/>
        <end position="60"/>
    </location>
</feature>
<accession>A0A8E2AY60</accession>
<gene>
    <name evidence="2" type="ORF">OBBRIDRAFT_603445</name>
</gene>
<evidence type="ECO:0000256" key="1">
    <source>
        <dbReference type="SAM" id="Phobius"/>
    </source>
</evidence>
<dbReference type="Proteomes" id="UP000250043">
    <property type="component" value="Unassembled WGS sequence"/>
</dbReference>